<dbReference type="PANTHER" id="PTHR43665">
    <property type="entry name" value="ISOPENTENYL-DIPHOSPHATE DELTA-ISOMERASE"/>
    <property type="match status" value="1"/>
</dbReference>
<evidence type="ECO:0000313" key="1">
    <source>
        <dbReference type="EMBL" id="TCO06151.1"/>
    </source>
</evidence>
<dbReference type="AlphaFoldDB" id="A0A4R2GE65"/>
<dbReference type="GO" id="GO:0004452">
    <property type="term" value="F:isopentenyl-diphosphate delta-isomerase activity"/>
    <property type="evidence" value="ECO:0007669"/>
    <property type="project" value="InterPro"/>
</dbReference>
<reference evidence="1 2" key="1">
    <citation type="submission" date="2019-03" db="EMBL/GenBank/DDBJ databases">
        <title>Genomic Encyclopedia of Type Strains, Phase IV (KMG-IV): sequencing the most valuable type-strain genomes for metagenomic binning, comparative biology and taxonomic classification.</title>
        <authorList>
            <person name="Goeker M."/>
        </authorList>
    </citation>
    <scope>NUCLEOTIDE SEQUENCE [LARGE SCALE GENOMIC DNA]</scope>
    <source>
        <strain evidence="1 2">DSM 24179</strain>
    </source>
</reference>
<proteinExistence type="predicted"/>
<dbReference type="SUPFAM" id="SSF51395">
    <property type="entry name" value="FMN-linked oxidoreductases"/>
    <property type="match status" value="1"/>
</dbReference>
<comment type="caution">
    <text evidence="1">The sequence shown here is derived from an EMBL/GenBank/DDBJ whole genome shotgun (WGS) entry which is preliminary data.</text>
</comment>
<protein>
    <submittedName>
        <fullName evidence="1">Isopentenyl-diphosphate delta-isomerase</fullName>
    </submittedName>
</protein>
<keyword evidence="2" id="KW-1185">Reference proteome</keyword>
<dbReference type="Proteomes" id="UP000295221">
    <property type="component" value="Unassembled WGS sequence"/>
</dbReference>
<dbReference type="EMBL" id="SLWK01000013">
    <property type="protein sequence ID" value="TCO06151.1"/>
    <property type="molecule type" value="Genomic_DNA"/>
</dbReference>
<sequence length="330" mass="36382">MEERKRDHINLAFQSRVEPDGANKPYNYEPLLAAHPSDNMLPFGFAGKTMQLPVWVSSMTGGTAMAGIINRNLAKACAEFGMGMGLGSCRALLDDDKFLSDFDIRDIIGDDAPLYANLGVAQVENLISSKSLDKVDELIHMLRTDGIIIHVNPLQEAFQPEGDRFSVPPIETIQAFLENSSVRLIVKEVGQGMGPESLRALLKLPLEAIEFGALGGTNFTKLELLRHQNHDVSVFDSFKNVGHTAEEMTQIVDEIVASNHEIKCRQIIVSGGITDVLQGHFLAKKCKLPAVLGMGSAFLKHSTEDYSSLKQYVQQIKQSILIAEQYLMLK</sequence>
<gene>
    <name evidence="1" type="ORF">EV194_11368</name>
</gene>
<name>A0A4R2GE65_9BACT</name>
<dbReference type="GO" id="GO:0008299">
    <property type="term" value="P:isoprenoid biosynthetic process"/>
    <property type="evidence" value="ECO:0007669"/>
    <property type="project" value="InterPro"/>
</dbReference>
<dbReference type="PANTHER" id="PTHR43665:SF1">
    <property type="entry name" value="ISOPENTENYL-DIPHOSPHATE DELTA-ISOMERASE"/>
    <property type="match status" value="1"/>
</dbReference>
<dbReference type="InterPro" id="IPR011179">
    <property type="entry name" value="IPdP_isomerase"/>
</dbReference>
<dbReference type="Gene3D" id="3.20.20.70">
    <property type="entry name" value="Aldolase class I"/>
    <property type="match status" value="1"/>
</dbReference>
<dbReference type="RefSeq" id="WP_132434769.1">
    <property type="nucleotide sequence ID" value="NZ_SLWK01000013.1"/>
</dbReference>
<evidence type="ECO:0000313" key="2">
    <source>
        <dbReference type="Proteomes" id="UP000295221"/>
    </source>
</evidence>
<organism evidence="1 2">
    <name type="scientific">Natronoflexus pectinivorans</name>
    <dbReference type="NCBI Taxonomy" id="682526"/>
    <lineage>
        <taxon>Bacteria</taxon>
        <taxon>Pseudomonadati</taxon>
        <taxon>Bacteroidota</taxon>
        <taxon>Bacteroidia</taxon>
        <taxon>Marinilabiliales</taxon>
        <taxon>Marinilabiliaceae</taxon>
        <taxon>Natronoflexus</taxon>
    </lineage>
</organism>
<keyword evidence="1" id="KW-0413">Isomerase</keyword>
<accession>A0A4R2GE65</accession>
<dbReference type="OrthoDB" id="9795032at2"/>
<dbReference type="InterPro" id="IPR013785">
    <property type="entry name" value="Aldolase_TIM"/>
</dbReference>
<dbReference type="GO" id="GO:0010181">
    <property type="term" value="F:FMN binding"/>
    <property type="evidence" value="ECO:0007669"/>
    <property type="project" value="InterPro"/>
</dbReference>